<dbReference type="Gene3D" id="3.50.50.60">
    <property type="entry name" value="FAD/NAD(P)-binding domain"/>
    <property type="match status" value="1"/>
</dbReference>
<dbReference type="OrthoDB" id="24355at2"/>
<name>A0A2N0U0K8_9FLAO</name>
<comment type="caution">
    <text evidence="1">The sequence shown here is derived from an EMBL/GenBank/DDBJ whole genome shotgun (WGS) entry which is preliminary data.</text>
</comment>
<evidence type="ECO:0000313" key="1">
    <source>
        <dbReference type="EMBL" id="PKD20456.1"/>
    </source>
</evidence>
<reference evidence="1 2" key="1">
    <citation type="submission" date="2015-10" db="EMBL/GenBank/DDBJ databases">
        <title>Draft genome sequence of Salegentibacter salinarum KCTC 12975.</title>
        <authorList>
            <person name="Lin W."/>
            <person name="Zheng Q."/>
        </authorList>
    </citation>
    <scope>NUCLEOTIDE SEQUENCE [LARGE SCALE GENOMIC DNA]</scope>
    <source>
        <strain evidence="1 2">KCTC 12975</strain>
    </source>
</reference>
<organism evidence="1 2">
    <name type="scientific">Salegentibacter salinarum</name>
    <dbReference type="NCBI Taxonomy" id="447422"/>
    <lineage>
        <taxon>Bacteria</taxon>
        <taxon>Pseudomonadati</taxon>
        <taxon>Bacteroidota</taxon>
        <taxon>Flavobacteriia</taxon>
        <taxon>Flavobacteriales</taxon>
        <taxon>Flavobacteriaceae</taxon>
        <taxon>Salegentibacter</taxon>
    </lineage>
</organism>
<protein>
    <submittedName>
        <fullName evidence="1">Lycopene cyclase</fullName>
    </submittedName>
</protein>
<dbReference type="PANTHER" id="PTHR39757">
    <property type="match status" value="1"/>
</dbReference>
<dbReference type="Pfam" id="PF05834">
    <property type="entry name" value="Lycopene_cycl"/>
    <property type="match status" value="1"/>
</dbReference>
<dbReference type="Proteomes" id="UP000232673">
    <property type="component" value="Unassembled WGS sequence"/>
</dbReference>
<proteinExistence type="predicted"/>
<gene>
    <name evidence="1" type="ORF">APR41_14360</name>
</gene>
<sequence>MLGPVYFYVIIGGGLAGLQLARQLSRDVFFKGKKIAIIDSDFSLPVKTWCFWEKGAGKWDHLLTQSWNKGKFITSEENIDLQLSPYSYKMIKAADYHQKLQEEIEESGDIEFITDEIQKIDPVTMKAKGRKKSYGATHFFDSRIDPSYLESKKHTTIFQHFKGWEVETEKPIFTPDSFTMMDYRIKYPEATAFTYILPFTEKKALVEYTFFSPFLTEDKVYDEMLQKYFEKVLKTKEFTVKSTETGVIPMTDFPFNKANTKQITKIGTGGGWVKPSTGYSFKNTEKRINRIIKNIKSGKLPGENLINEKFRKYDAIFLDVLAQNNQKGEEIFTKFYTKNSPQDFFKYLDEETSVSEDLKIMFTLYSFDFVKSFFRKTF</sequence>
<evidence type="ECO:0000313" key="2">
    <source>
        <dbReference type="Proteomes" id="UP000232673"/>
    </source>
</evidence>
<accession>A0A2N0U0K8</accession>
<dbReference type="SUPFAM" id="SSF51905">
    <property type="entry name" value="FAD/NAD(P)-binding domain"/>
    <property type="match status" value="1"/>
</dbReference>
<dbReference type="InterPro" id="IPR036188">
    <property type="entry name" value="FAD/NAD-bd_sf"/>
</dbReference>
<dbReference type="PANTHER" id="PTHR39757:SF5">
    <property type="entry name" value="OS02G0190600 PROTEIN"/>
    <property type="match status" value="1"/>
</dbReference>
<dbReference type="EMBL" id="LKTS01000005">
    <property type="protein sequence ID" value="PKD20456.1"/>
    <property type="molecule type" value="Genomic_DNA"/>
</dbReference>
<dbReference type="RefSeq" id="WP_079713835.1">
    <property type="nucleotide sequence ID" value="NZ_FUZC01000012.1"/>
</dbReference>
<dbReference type="AlphaFoldDB" id="A0A2N0U0K8"/>
<keyword evidence="2" id="KW-1185">Reference proteome</keyword>
<dbReference type="STRING" id="447422.SAMN05660903_02819"/>